<dbReference type="AlphaFoldDB" id="A0A8T0JAM5"/>
<keyword evidence="3" id="KW-1185">Reference proteome</keyword>
<comment type="caution">
    <text evidence="2">The sequence shown here is derived from an EMBL/GenBank/DDBJ whole genome shotgun (WGS) entry which is preliminary data.</text>
</comment>
<accession>A0A8T0JAM5</accession>
<feature type="chain" id="PRO_5035790443" description="Secreted protein" evidence="1">
    <location>
        <begin position="21"/>
        <end position="67"/>
    </location>
</feature>
<name>A0A8T0JAM5_CERPU</name>
<evidence type="ECO:0008006" key="4">
    <source>
        <dbReference type="Google" id="ProtNLM"/>
    </source>
</evidence>
<proteinExistence type="predicted"/>
<gene>
    <name evidence="2" type="ORF">KC19_1G281700</name>
</gene>
<organism evidence="2 3">
    <name type="scientific">Ceratodon purpureus</name>
    <name type="common">Fire moss</name>
    <name type="synonym">Dicranum purpureum</name>
    <dbReference type="NCBI Taxonomy" id="3225"/>
    <lineage>
        <taxon>Eukaryota</taxon>
        <taxon>Viridiplantae</taxon>
        <taxon>Streptophyta</taxon>
        <taxon>Embryophyta</taxon>
        <taxon>Bryophyta</taxon>
        <taxon>Bryophytina</taxon>
        <taxon>Bryopsida</taxon>
        <taxon>Dicranidae</taxon>
        <taxon>Pseudoditrichales</taxon>
        <taxon>Ditrichaceae</taxon>
        <taxon>Ceratodon</taxon>
    </lineage>
</organism>
<evidence type="ECO:0000313" key="3">
    <source>
        <dbReference type="Proteomes" id="UP000822688"/>
    </source>
</evidence>
<evidence type="ECO:0000313" key="2">
    <source>
        <dbReference type="EMBL" id="KAG0592797.1"/>
    </source>
</evidence>
<dbReference type="EMBL" id="CM026421">
    <property type="protein sequence ID" value="KAG0592797.1"/>
    <property type="molecule type" value="Genomic_DNA"/>
</dbReference>
<reference evidence="2" key="1">
    <citation type="submission" date="2020-06" db="EMBL/GenBank/DDBJ databases">
        <title>WGS assembly of Ceratodon purpureus strain R40.</title>
        <authorList>
            <person name="Carey S.B."/>
            <person name="Jenkins J."/>
            <person name="Shu S."/>
            <person name="Lovell J.T."/>
            <person name="Sreedasyam A."/>
            <person name="Maumus F."/>
            <person name="Tiley G.P."/>
            <person name="Fernandez-Pozo N."/>
            <person name="Barry K."/>
            <person name="Chen C."/>
            <person name="Wang M."/>
            <person name="Lipzen A."/>
            <person name="Daum C."/>
            <person name="Saski C.A."/>
            <person name="Payton A.C."/>
            <person name="Mcbreen J.C."/>
            <person name="Conrad R.E."/>
            <person name="Kollar L.M."/>
            <person name="Olsson S."/>
            <person name="Huttunen S."/>
            <person name="Landis J.B."/>
            <person name="Wickett N.J."/>
            <person name="Johnson M.G."/>
            <person name="Rensing S.A."/>
            <person name="Grimwood J."/>
            <person name="Schmutz J."/>
            <person name="Mcdaniel S.F."/>
        </authorList>
    </citation>
    <scope>NUCLEOTIDE SEQUENCE</scope>
    <source>
        <strain evidence="2">R40</strain>
    </source>
</reference>
<keyword evidence="1" id="KW-0732">Signal</keyword>
<feature type="signal peptide" evidence="1">
    <location>
        <begin position="1"/>
        <end position="20"/>
    </location>
</feature>
<sequence>MVAVGGGWLLCASAESLCVAMHDILGLPWWCRRCGGCPVEVERVRGEGNAATSFERSHCACGDVTWL</sequence>
<dbReference type="Proteomes" id="UP000822688">
    <property type="component" value="Chromosome 1"/>
</dbReference>
<protein>
    <recommendedName>
        <fullName evidence="4">Secreted protein</fullName>
    </recommendedName>
</protein>
<evidence type="ECO:0000256" key="1">
    <source>
        <dbReference type="SAM" id="SignalP"/>
    </source>
</evidence>